<organism evidence="9 11">
    <name type="scientific">Limnoraphis robusta CS-951</name>
    <dbReference type="NCBI Taxonomy" id="1637645"/>
    <lineage>
        <taxon>Bacteria</taxon>
        <taxon>Bacillati</taxon>
        <taxon>Cyanobacteriota</taxon>
        <taxon>Cyanophyceae</taxon>
        <taxon>Oscillatoriophycideae</taxon>
        <taxon>Oscillatoriales</taxon>
        <taxon>Sirenicapillariaceae</taxon>
        <taxon>Limnoraphis</taxon>
    </lineage>
</organism>
<evidence type="ECO:0000256" key="2">
    <source>
        <dbReference type="ARBA" id="ARBA00010145"/>
    </source>
</evidence>
<feature type="transmembrane region" description="Helical" evidence="8">
    <location>
        <begin position="32"/>
        <end position="50"/>
    </location>
</feature>
<dbReference type="Gene3D" id="1.20.1530.20">
    <property type="match status" value="1"/>
</dbReference>
<evidence type="ECO:0000313" key="9">
    <source>
        <dbReference type="EMBL" id="KKD39046.1"/>
    </source>
</evidence>
<dbReference type="GO" id="GO:0005886">
    <property type="term" value="C:plasma membrane"/>
    <property type="evidence" value="ECO:0007669"/>
    <property type="project" value="UniProtKB-SubCell"/>
</dbReference>
<dbReference type="EMBL" id="LATL02000168">
    <property type="protein sequence ID" value="KMW70446.1"/>
    <property type="molecule type" value="Genomic_DNA"/>
</dbReference>
<dbReference type="PANTHER" id="PTHR36838">
    <property type="entry name" value="AUXIN EFFLUX CARRIER FAMILY PROTEIN"/>
    <property type="match status" value="1"/>
</dbReference>
<feature type="transmembrane region" description="Helical" evidence="8">
    <location>
        <begin position="184"/>
        <end position="201"/>
    </location>
</feature>
<evidence type="ECO:0000256" key="5">
    <source>
        <dbReference type="ARBA" id="ARBA00022692"/>
    </source>
</evidence>
<dbReference type="Proteomes" id="UP000033607">
    <property type="component" value="Unassembled WGS sequence"/>
</dbReference>
<comment type="similarity">
    <text evidence="2">Belongs to the auxin efflux carrier (TC 2.A.69) family.</text>
</comment>
<keyword evidence="6 8" id="KW-1133">Transmembrane helix</keyword>
<feature type="transmembrane region" description="Helical" evidence="8">
    <location>
        <begin position="222"/>
        <end position="241"/>
    </location>
</feature>
<feature type="transmembrane region" description="Helical" evidence="8">
    <location>
        <begin position="123"/>
        <end position="142"/>
    </location>
</feature>
<dbReference type="EMBL" id="LATL02000232">
    <property type="protein sequence ID" value="KKD39046.1"/>
    <property type="molecule type" value="Genomic_DNA"/>
</dbReference>
<keyword evidence="4" id="KW-1003">Cell membrane</keyword>
<accession>A0A0F5YJK3</accession>
<dbReference type="AlphaFoldDB" id="A0A0F5YJK3"/>
<dbReference type="Pfam" id="PF03547">
    <property type="entry name" value="Mem_trans"/>
    <property type="match status" value="2"/>
</dbReference>
<evidence type="ECO:0000256" key="6">
    <source>
        <dbReference type="ARBA" id="ARBA00022989"/>
    </source>
</evidence>
<feature type="transmembrane region" description="Helical" evidence="8">
    <location>
        <begin position="271"/>
        <end position="294"/>
    </location>
</feature>
<evidence type="ECO:0000256" key="7">
    <source>
        <dbReference type="ARBA" id="ARBA00023136"/>
    </source>
</evidence>
<dbReference type="GO" id="GO:0055085">
    <property type="term" value="P:transmembrane transport"/>
    <property type="evidence" value="ECO:0007669"/>
    <property type="project" value="InterPro"/>
</dbReference>
<feature type="transmembrane region" description="Helical" evidence="8">
    <location>
        <begin position="154"/>
        <end position="172"/>
    </location>
</feature>
<dbReference type="RefSeq" id="WP_046277510.1">
    <property type="nucleotide sequence ID" value="NZ_LATL02000168.1"/>
</dbReference>
<evidence type="ECO:0000256" key="8">
    <source>
        <dbReference type="SAM" id="Phobius"/>
    </source>
</evidence>
<keyword evidence="3" id="KW-0813">Transport</keyword>
<keyword evidence="7 8" id="KW-0472">Membrane</keyword>
<evidence type="ECO:0000313" key="11">
    <source>
        <dbReference type="Proteomes" id="UP000033607"/>
    </source>
</evidence>
<evidence type="ECO:0000256" key="1">
    <source>
        <dbReference type="ARBA" id="ARBA00004651"/>
    </source>
</evidence>
<dbReference type="InterPro" id="IPR038770">
    <property type="entry name" value="Na+/solute_symporter_sf"/>
</dbReference>
<dbReference type="InterPro" id="IPR004776">
    <property type="entry name" value="Mem_transp_PIN-like"/>
</dbReference>
<comment type="caution">
    <text evidence="9">The sequence shown here is derived from an EMBL/GenBank/DDBJ whole genome shotgun (WGS) entry which is preliminary data.</text>
</comment>
<reference evidence="9 11" key="1">
    <citation type="submission" date="2015-06" db="EMBL/GenBank/DDBJ databases">
        <title>Draft genome assembly of filamentous brackish cyanobacterium Limnoraphis robusta strain CS-951.</title>
        <authorList>
            <person name="Willis A."/>
            <person name="Parks M."/>
            <person name="Burford M.A."/>
        </authorList>
    </citation>
    <scope>NUCLEOTIDE SEQUENCE [LARGE SCALE GENOMIC DNA]</scope>
    <source>
        <strain evidence="9 11">CS-951</strain>
    </source>
</reference>
<comment type="subcellular location">
    <subcellularLocation>
        <location evidence="1">Cell membrane</location>
        <topology evidence="1">Multi-pass membrane protein</topology>
    </subcellularLocation>
</comment>
<name>A0A0F5YJK3_9CYAN</name>
<dbReference type="PATRIC" id="fig|1637645.4.peg.3327"/>
<protein>
    <submittedName>
        <fullName evidence="9">Transporter</fullName>
    </submittedName>
</protein>
<evidence type="ECO:0000256" key="4">
    <source>
        <dbReference type="ARBA" id="ARBA00022475"/>
    </source>
</evidence>
<sequence length="301" mass="32318">MTVILSAILPVACIVLIGYIVGKKINLDQSTLSRLSLYVLFPALIVDNLYKTTLSGENAIAITIGFLITFVTWCVSAWQLSDSLKFPTDLKKNFVITTALPNVGNLGLPVTLFALGEAGLERAIVYLIVWNVVVLTTVPAFLQKGGFRSSIQFMLRLPLTWAVFFGVALRGFNVQLPFQLDEGLNLLAEAAIPLGLLMLGIQISQSKFELTGYEVGASLLRLIGGGVIAFAVGKMLGLAVLDLKVLVLQSSMPTAITAFLMTNEFGGDGALAARVVVVSTLLGFITLPGVLWLLERFVVAL</sequence>
<feature type="transmembrane region" description="Helical" evidence="8">
    <location>
        <begin position="59"/>
        <end position="80"/>
    </location>
</feature>
<proteinExistence type="inferred from homology"/>
<keyword evidence="5 8" id="KW-0812">Transmembrane</keyword>
<dbReference type="OrthoDB" id="527159at2"/>
<evidence type="ECO:0000256" key="3">
    <source>
        <dbReference type="ARBA" id="ARBA00022448"/>
    </source>
</evidence>
<evidence type="ECO:0000313" key="10">
    <source>
        <dbReference type="EMBL" id="KMW70446.1"/>
    </source>
</evidence>
<gene>
    <name evidence="9" type="ORF">WN50_05515</name>
    <name evidence="10" type="ORF">WN50_35210</name>
</gene>
<dbReference type="PANTHER" id="PTHR36838:SF1">
    <property type="entry name" value="SLR1864 PROTEIN"/>
    <property type="match status" value="1"/>
</dbReference>